<gene>
    <name evidence="3" type="ORF">ENKNEFLB_03741</name>
</gene>
<keyword evidence="2" id="KW-0812">Transmembrane</keyword>
<evidence type="ECO:0000313" key="3">
    <source>
        <dbReference type="EMBL" id="QVT81333.1"/>
    </source>
</evidence>
<proteinExistence type="predicted"/>
<reference evidence="3 4" key="1">
    <citation type="submission" date="2021-05" db="EMBL/GenBank/DDBJ databases">
        <title>Complete genome of Nocardioides aquaticus KCTC 9944T isolated from meromictic and hypersaline Ekho Lake, Antarctica.</title>
        <authorList>
            <person name="Hwang K."/>
            <person name="Kim K.M."/>
            <person name="Choe H."/>
        </authorList>
    </citation>
    <scope>NUCLEOTIDE SEQUENCE [LARGE SCALE GENOMIC DNA]</scope>
    <source>
        <strain evidence="3 4">KCTC 9944</strain>
    </source>
</reference>
<feature type="compositionally biased region" description="Basic and acidic residues" evidence="1">
    <location>
        <begin position="115"/>
        <end position="140"/>
    </location>
</feature>
<dbReference type="RefSeq" id="WP_214056722.1">
    <property type="nucleotide sequence ID" value="NZ_BAAAHS010000038.1"/>
</dbReference>
<protein>
    <recommendedName>
        <fullName evidence="5">DUF3618 domain-containing protein</fullName>
    </recommendedName>
</protein>
<evidence type="ECO:0000313" key="4">
    <source>
        <dbReference type="Proteomes" id="UP000679307"/>
    </source>
</evidence>
<keyword evidence="2" id="KW-1133">Transmembrane helix</keyword>
<evidence type="ECO:0008006" key="5">
    <source>
        <dbReference type="Google" id="ProtNLM"/>
    </source>
</evidence>
<evidence type="ECO:0000256" key="2">
    <source>
        <dbReference type="SAM" id="Phobius"/>
    </source>
</evidence>
<name>A0ABX8EQX4_9ACTN</name>
<dbReference type="EMBL" id="CP075371">
    <property type="protein sequence ID" value="QVT81333.1"/>
    <property type="molecule type" value="Genomic_DNA"/>
</dbReference>
<keyword evidence="4" id="KW-1185">Reference proteome</keyword>
<feature type="region of interest" description="Disordered" evidence="1">
    <location>
        <begin position="113"/>
        <end position="172"/>
    </location>
</feature>
<dbReference type="Proteomes" id="UP000679307">
    <property type="component" value="Chromosome"/>
</dbReference>
<feature type="compositionally biased region" description="Basic and acidic residues" evidence="1">
    <location>
        <begin position="148"/>
        <end position="172"/>
    </location>
</feature>
<keyword evidence="2" id="KW-0472">Membrane</keyword>
<organism evidence="3 4">
    <name type="scientific">Nocardioides aquaticus</name>
    <dbReference type="NCBI Taxonomy" id="160826"/>
    <lineage>
        <taxon>Bacteria</taxon>
        <taxon>Bacillati</taxon>
        <taxon>Actinomycetota</taxon>
        <taxon>Actinomycetes</taxon>
        <taxon>Propionibacteriales</taxon>
        <taxon>Nocardioidaceae</taxon>
        <taxon>Nocardioides</taxon>
    </lineage>
</organism>
<sequence>MNTTAVAKGAATTATASLKDRAEHAAHDLVVQAQDASKQAQAVSRKAQKTVPAALESHLDLARDRALEAVGRTSRRQQRRRRRLVTVGLVVLGAGVAWLALNRAQDTDTVQQARSEFEDKAAEAKRRAESKAEEVADKAQDAASTAADKAKHLADEAETKAQEGAEDLRPRD</sequence>
<accession>A0ABX8EQX4</accession>
<feature type="transmembrane region" description="Helical" evidence="2">
    <location>
        <begin position="84"/>
        <end position="101"/>
    </location>
</feature>
<evidence type="ECO:0000256" key="1">
    <source>
        <dbReference type="SAM" id="MobiDB-lite"/>
    </source>
</evidence>